<dbReference type="GO" id="GO:0003723">
    <property type="term" value="F:RNA binding"/>
    <property type="evidence" value="ECO:0007669"/>
    <property type="project" value="UniProtKB-UniRule"/>
</dbReference>
<keyword evidence="6" id="KW-1185">Reference proteome</keyword>
<comment type="caution">
    <text evidence="5">The sequence shown here is derived from an EMBL/GenBank/DDBJ whole genome shotgun (WGS) entry which is preliminary data.</text>
</comment>
<reference evidence="5" key="1">
    <citation type="journal article" date="2020" name="Fungal Divers.">
        <title>Resolving the Mortierellaceae phylogeny through synthesis of multi-gene phylogenetics and phylogenomics.</title>
        <authorList>
            <person name="Vandepol N."/>
            <person name="Liber J."/>
            <person name="Desiro A."/>
            <person name="Na H."/>
            <person name="Kennedy M."/>
            <person name="Barry K."/>
            <person name="Grigoriev I.V."/>
            <person name="Miller A.N."/>
            <person name="O'Donnell K."/>
            <person name="Stajich J.E."/>
            <person name="Bonito G."/>
        </authorList>
    </citation>
    <scope>NUCLEOTIDE SEQUENCE</scope>
    <source>
        <strain evidence="5">NRRL 2769</strain>
    </source>
</reference>
<dbReference type="PANTHER" id="PTHR23236:SF95">
    <property type="entry name" value="NUCLEOLAR PROTEIN 13"/>
    <property type="match status" value="1"/>
</dbReference>
<evidence type="ECO:0000256" key="2">
    <source>
        <dbReference type="PROSITE-ProRule" id="PRU00176"/>
    </source>
</evidence>
<sequence>MDVADEPYDFLTWHSNAPVVKDEKKEKKRLKKLEKETKEKAEKSAKKDSSKSKSKKDTKKKRKSAQSDDESGSDSDADEDEDEDDEENKTPVKKSKEVRKKKQVKESEESGSESESSASDSSSSEESDDPDTQPPPKSKRKKNKKKNKKKAGGGDDGDEAEAPENEESDEGEGGGGKKKSKKGNKSEKAGPGRKGEFGIWIGNLSFLTTEKALRHFFRNVGADITRVNMPSGSGYNKKGNKGFAYVDFASAEAQINAIKLSESELDGRKVLIKSSKSFEGRPALSKGAVQEKATKQKHAVSPTLFVGNLSFQTTRESLQRLFEDCGEIRKVRLATFEDSGKCKGFGYIDYMSPESATAALTNPQKYFLDGRKLNIEYASAEATLKGNPREYRKHKRDEEEAAAVARGEIPASHKEGASAEDADAAAKAEEERRKFNAEQKAKRQRRQPGEAPAKKLQGHQRPGLALANAQRAPQGIVEFKGSKVTF</sequence>
<dbReference type="Gene3D" id="3.30.70.330">
    <property type="match status" value="2"/>
</dbReference>
<dbReference type="InterPro" id="IPR012677">
    <property type="entry name" value="Nucleotide-bd_a/b_plait_sf"/>
</dbReference>
<evidence type="ECO:0000313" key="5">
    <source>
        <dbReference type="EMBL" id="KAG0013431.1"/>
    </source>
</evidence>
<feature type="compositionally biased region" description="Basic residues" evidence="3">
    <location>
        <begin position="137"/>
        <end position="151"/>
    </location>
</feature>
<dbReference type="PANTHER" id="PTHR23236">
    <property type="entry name" value="EUKARYOTIC TRANSLATION INITIATION FACTOR 4B/4H"/>
    <property type="match status" value="1"/>
</dbReference>
<dbReference type="GO" id="GO:0005730">
    <property type="term" value="C:nucleolus"/>
    <property type="evidence" value="ECO:0007669"/>
    <property type="project" value="TreeGrafter"/>
</dbReference>
<organism evidence="5 6">
    <name type="scientific">Entomortierella chlamydospora</name>
    <dbReference type="NCBI Taxonomy" id="101097"/>
    <lineage>
        <taxon>Eukaryota</taxon>
        <taxon>Fungi</taxon>
        <taxon>Fungi incertae sedis</taxon>
        <taxon>Mucoromycota</taxon>
        <taxon>Mortierellomycotina</taxon>
        <taxon>Mortierellomycetes</taxon>
        <taxon>Mortierellales</taxon>
        <taxon>Mortierellaceae</taxon>
        <taxon>Entomortierella</taxon>
    </lineage>
</organism>
<feature type="compositionally biased region" description="Acidic residues" evidence="3">
    <location>
        <begin position="67"/>
        <end position="87"/>
    </location>
</feature>
<feature type="compositionally biased region" description="Basic and acidic residues" evidence="3">
    <location>
        <begin position="424"/>
        <end position="441"/>
    </location>
</feature>
<protein>
    <recommendedName>
        <fullName evidence="4">RRM domain-containing protein</fullName>
    </recommendedName>
</protein>
<feature type="compositionally biased region" description="Basic residues" evidence="3">
    <location>
        <begin position="52"/>
        <end position="64"/>
    </location>
</feature>
<dbReference type="InterPro" id="IPR035979">
    <property type="entry name" value="RBD_domain_sf"/>
</dbReference>
<feature type="compositionally biased region" description="Acidic residues" evidence="3">
    <location>
        <begin position="155"/>
        <end position="172"/>
    </location>
</feature>
<accession>A0A9P6SZV7</accession>
<evidence type="ECO:0000256" key="1">
    <source>
        <dbReference type="ARBA" id="ARBA00022884"/>
    </source>
</evidence>
<feature type="region of interest" description="Disordered" evidence="3">
    <location>
        <begin position="386"/>
        <end position="473"/>
    </location>
</feature>
<dbReference type="EMBL" id="JAAAID010000847">
    <property type="protein sequence ID" value="KAG0013431.1"/>
    <property type="molecule type" value="Genomic_DNA"/>
</dbReference>
<evidence type="ECO:0000259" key="4">
    <source>
        <dbReference type="PROSITE" id="PS50102"/>
    </source>
</evidence>
<dbReference type="Pfam" id="PF00076">
    <property type="entry name" value="RRM_1"/>
    <property type="match status" value="2"/>
</dbReference>
<proteinExistence type="predicted"/>
<gene>
    <name evidence="5" type="ORF">BGZ80_011081</name>
</gene>
<dbReference type="AlphaFoldDB" id="A0A9P6SZV7"/>
<dbReference type="SUPFAM" id="SSF54928">
    <property type="entry name" value="RNA-binding domain, RBD"/>
    <property type="match status" value="2"/>
</dbReference>
<feature type="compositionally biased region" description="Low complexity" evidence="3">
    <location>
        <begin position="113"/>
        <end position="122"/>
    </location>
</feature>
<feature type="compositionally biased region" description="Basic and acidic residues" evidence="3">
    <location>
        <begin position="33"/>
        <end position="51"/>
    </location>
</feature>
<feature type="domain" description="RRM" evidence="4">
    <location>
        <begin position="302"/>
        <end position="380"/>
    </location>
</feature>
<dbReference type="OrthoDB" id="439808at2759"/>
<name>A0A9P6SZV7_9FUNG</name>
<feature type="compositionally biased region" description="Basic residues" evidence="3">
    <location>
        <begin position="91"/>
        <end position="103"/>
    </location>
</feature>
<dbReference type="Proteomes" id="UP000703661">
    <property type="component" value="Unassembled WGS sequence"/>
</dbReference>
<dbReference type="SMART" id="SM00360">
    <property type="entry name" value="RRM"/>
    <property type="match status" value="2"/>
</dbReference>
<dbReference type="PROSITE" id="PS50102">
    <property type="entry name" value="RRM"/>
    <property type="match status" value="2"/>
</dbReference>
<evidence type="ECO:0000313" key="6">
    <source>
        <dbReference type="Proteomes" id="UP000703661"/>
    </source>
</evidence>
<keyword evidence="1 2" id="KW-0694">RNA-binding</keyword>
<evidence type="ECO:0000256" key="3">
    <source>
        <dbReference type="SAM" id="MobiDB-lite"/>
    </source>
</evidence>
<feature type="compositionally biased region" description="Basic and acidic residues" evidence="3">
    <location>
        <begin position="184"/>
        <end position="195"/>
    </location>
</feature>
<feature type="region of interest" description="Disordered" evidence="3">
    <location>
        <begin position="1"/>
        <end position="195"/>
    </location>
</feature>
<feature type="domain" description="RRM" evidence="4">
    <location>
        <begin position="197"/>
        <end position="277"/>
    </location>
</feature>
<dbReference type="InterPro" id="IPR000504">
    <property type="entry name" value="RRM_dom"/>
</dbReference>